<keyword evidence="2" id="KW-0813">Transport</keyword>
<dbReference type="PANTHER" id="PTHR36838">
    <property type="entry name" value="AUXIN EFFLUX CARRIER FAMILY PROTEIN"/>
    <property type="match status" value="1"/>
</dbReference>
<feature type="transmembrane region" description="Helical" evidence="7">
    <location>
        <begin position="304"/>
        <end position="323"/>
    </location>
</feature>
<comment type="caution">
    <text evidence="8">The sequence shown here is derived from an EMBL/GenBank/DDBJ whole genome shotgun (WGS) entry which is preliminary data.</text>
</comment>
<dbReference type="Proteomes" id="UP000051236">
    <property type="component" value="Unassembled WGS sequence"/>
</dbReference>
<organism evidence="8 9">
    <name type="scientific">Agrilactobacillus composti DSM 18527 = JCM 14202</name>
    <dbReference type="NCBI Taxonomy" id="1423734"/>
    <lineage>
        <taxon>Bacteria</taxon>
        <taxon>Bacillati</taxon>
        <taxon>Bacillota</taxon>
        <taxon>Bacilli</taxon>
        <taxon>Lactobacillales</taxon>
        <taxon>Lactobacillaceae</taxon>
        <taxon>Agrilactobacillus</taxon>
    </lineage>
</organism>
<comment type="subcellular location">
    <subcellularLocation>
        <location evidence="1">Membrane</location>
        <topology evidence="1">Multi-pass membrane protein</topology>
    </subcellularLocation>
</comment>
<dbReference type="Pfam" id="PF03547">
    <property type="entry name" value="Mem_trans"/>
    <property type="match status" value="1"/>
</dbReference>
<feature type="transmembrane region" description="Helical" evidence="7">
    <location>
        <begin position="272"/>
        <end position="292"/>
    </location>
</feature>
<feature type="transmembrane region" description="Helical" evidence="7">
    <location>
        <begin position="101"/>
        <end position="120"/>
    </location>
</feature>
<name>A0A0R1XJY4_9LACO</name>
<keyword evidence="3" id="KW-1003">Cell membrane</keyword>
<evidence type="ECO:0000256" key="1">
    <source>
        <dbReference type="ARBA" id="ARBA00004141"/>
    </source>
</evidence>
<dbReference type="InterPro" id="IPR004776">
    <property type="entry name" value="Mem_transp_PIN-like"/>
</dbReference>
<evidence type="ECO:0000313" key="9">
    <source>
        <dbReference type="Proteomes" id="UP000051236"/>
    </source>
</evidence>
<dbReference type="eggNOG" id="COG0679">
    <property type="taxonomic scope" value="Bacteria"/>
</dbReference>
<evidence type="ECO:0000256" key="3">
    <source>
        <dbReference type="ARBA" id="ARBA00022475"/>
    </source>
</evidence>
<evidence type="ECO:0000313" key="8">
    <source>
        <dbReference type="EMBL" id="KRM30479.1"/>
    </source>
</evidence>
<dbReference type="GO" id="GO:0016020">
    <property type="term" value="C:membrane"/>
    <property type="evidence" value="ECO:0007669"/>
    <property type="project" value="UniProtKB-SubCell"/>
</dbReference>
<dbReference type="GO" id="GO:0055085">
    <property type="term" value="P:transmembrane transport"/>
    <property type="evidence" value="ECO:0007669"/>
    <property type="project" value="InterPro"/>
</dbReference>
<dbReference type="AlphaFoldDB" id="A0A0R1XJY4"/>
<evidence type="ECO:0000256" key="6">
    <source>
        <dbReference type="ARBA" id="ARBA00023136"/>
    </source>
</evidence>
<feature type="transmembrane region" description="Helical" evidence="7">
    <location>
        <begin position="132"/>
        <end position="151"/>
    </location>
</feature>
<evidence type="ECO:0000256" key="5">
    <source>
        <dbReference type="ARBA" id="ARBA00022989"/>
    </source>
</evidence>
<keyword evidence="6 7" id="KW-0472">Membrane</keyword>
<keyword evidence="5 7" id="KW-1133">Transmembrane helix</keyword>
<dbReference type="STRING" id="1423734.FC83_GL001610"/>
<feature type="transmembrane region" description="Helical" evidence="7">
    <location>
        <begin position="71"/>
        <end position="89"/>
    </location>
</feature>
<keyword evidence="4 7" id="KW-0812">Transmembrane</keyword>
<gene>
    <name evidence="8" type="ORF">FC83_GL001610</name>
</gene>
<feature type="transmembrane region" description="Helical" evidence="7">
    <location>
        <begin position="243"/>
        <end position="266"/>
    </location>
</feature>
<keyword evidence="9" id="KW-1185">Reference proteome</keyword>
<feature type="transmembrane region" description="Helical" evidence="7">
    <location>
        <begin position="172"/>
        <end position="189"/>
    </location>
</feature>
<dbReference type="RefSeq" id="WP_057002996.1">
    <property type="nucleotide sequence ID" value="NZ_AZGA01000088.1"/>
</dbReference>
<feature type="transmembrane region" description="Helical" evidence="7">
    <location>
        <begin position="209"/>
        <end position="231"/>
    </location>
</feature>
<dbReference type="PANTHER" id="PTHR36838:SF1">
    <property type="entry name" value="SLR1864 PROTEIN"/>
    <property type="match status" value="1"/>
</dbReference>
<evidence type="ECO:0000256" key="4">
    <source>
        <dbReference type="ARBA" id="ARBA00022692"/>
    </source>
</evidence>
<reference evidence="8 9" key="1">
    <citation type="journal article" date="2015" name="Genome Announc.">
        <title>Expanding the biotechnology potential of lactobacilli through comparative genomics of 213 strains and associated genera.</title>
        <authorList>
            <person name="Sun Z."/>
            <person name="Harris H.M."/>
            <person name="McCann A."/>
            <person name="Guo C."/>
            <person name="Argimon S."/>
            <person name="Zhang W."/>
            <person name="Yang X."/>
            <person name="Jeffery I.B."/>
            <person name="Cooney J.C."/>
            <person name="Kagawa T.F."/>
            <person name="Liu W."/>
            <person name="Song Y."/>
            <person name="Salvetti E."/>
            <person name="Wrobel A."/>
            <person name="Rasinkangas P."/>
            <person name="Parkhill J."/>
            <person name="Rea M.C."/>
            <person name="O'Sullivan O."/>
            <person name="Ritari J."/>
            <person name="Douillard F.P."/>
            <person name="Paul Ross R."/>
            <person name="Yang R."/>
            <person name="Briner A.E."/>
            <person name="Felis G.E."/>
            <person name="de Vos W.M."/>
            <person name="Barrangou R."/>
            <person name="Klaenhammer T.R."/>
            <person name="Caufield P.W."/>
            <person name="Cui Y."/>
            <person name="Zhang H."/>
            <person name="O'Toole P.W."/>
        </authorList>
    </citation>
    <scope>NUCLEOTIDE SEQUENCE [LARGE SCALE GENOMIC DNA]</scope>
    <source>
        <strain evidence="8 9">DSM 18527</strain>
    </source>
</reference>
<evidence type="ECO:0000256" key="7">
    <source>
        <dbReference type="SAM" id="Phobius"/>
    </source>
</evidence>
<dbReference type="PATRIC" id="fig|1423734.3.peg.1630"/>
<evidence type="ECO:0000256" key="2">
    <source>
        <dbReference type="ARBA" id="ARBA00022448"/>
    </source>
</evidence>
<feature type="transmembrane region" description="Helical" evidence="7">
    <location>
        <begin position="6"/>
        <end position="29"/>
    </location>
</feature>
<protein>
    <submittedName>
        <fullName evidence="8">CitP protein</fullName>
    </submittedName>
</protein>
<dbReference type="EMBL" id="AZGA01000088">
    <property type="protein sequence ID" value="KRM30479.1"/>
    <property type="molecule type" value="Genomic_DNA"/>
</dbReference>
<sequence>MGVFFTSIQSVVAIVIMIAVGYLGQALGWFDVKFSGSLSKLIMQVALPASIFMAMMKYFDPASLAKLSAGLIYTLLSIVVGYAIAWLAIKILNVPRGRRGLMMTAINGANTVFIGMPLNIALFGEVSVPYLLTYYIVNTLIIWTVGIWVIASDDPTLSSQNKTKTKLDWRHLIPAPLWGFILALPFVYIPALKAGLMKLTFATMALTDIGGLVTPLSLIYIGIMLRSFGILNMHFDGNVIWTLIGRFVISPLVMAGIILIGFHTGITINTVFQQTLIIQAATPALAVLPILANTYHGDVKFATNIVVSTSVLFIVIIPVIMVLQSL</sequence>
<accession>A0A0R1XJY4</accession>
<proteinExistence type="predicted"/>
<feature type="transmembrane region" description="Helical" evidence="7">
    <location>
        <begin position="41"/>
        <end position="59"/>
    </location>
</feature>